<dbReference type="PANTHER" id="PTHR13271">
    <property type="entry name" value="UNCHARACTERIZED PUTATIVE METHYLTRANSFERASE"/>
    <property type="match status" value="1"/>
</dbReference>
<feature type="compositionally biased region" description="Basic and acidic residues" evidence="4">
    <location>
        <begin position="9"/>
        <end position="20"/>
    </location>
</feature>
<evidence type="ECO:0000313" key="7">
    <source>
        <dbReference type="EMBL" id="KNE68963.1"/>
    </source>
</evidence>
<evidence type="ECO:0000256" key="2">
    <source>
        <dbReference type="ARBA" id="ARBA00022679"/>
    </source>
</evidence>
<accession>A0A0L0T2B5</accession>
<protein>
    <recommendedName>
        <fullName evidence="9">SET domain-containing protein</fullName>
    </recommendedName>
</protein>
<dbReference type="GO" id="GO:0016279">
    <property type="term" value="F:protein-lysine N-methyltransferase activity"/>
    <property type="evidence" value="ECO:0007669"/>
    <property type="project" value="UniProtKB-ARBA"/>
</dbReference>
<proteinExistence type="predicted"/>
<gene>
    <name evidence="7" type="ORF">AMAG_13838</name>
</gene>
<evidence type="ECO:0000259" key="6">
    <source>
        <dbReference type="Pfam" id="PF09273"/>
    </source>
</evidence>
<dbReference type="STRING" id="578462.A0A0L0T2B5"/>
<dbReference type="SUPFAM" id="SSF82199">
    <property type="entry name" value="SET domain"/>
    <property type="match status" value="1"/>
</dbReference>
<dbReference type="Gene3D" id="3.90.1410.10">
    <property type="entry name" value="set domain protein methyltransferase, domain 1"/>
    <property type="match status" value="1"/>
</dbReference>
<reference evidence="7 8" key="1">
    <citation type="submission" date="2009-11" db="EMBL/GenBank/DDBJ databases">
        <title>Annotation of Allomyces macrogynus ATCC 38327.</title>
        <authorList>
            <consortium name="The Broad Institute Genome Sequencing Platform"/>
            <person name="Russ C."/>
            <person name="Cuomo C."/>
            <person name="Burger G."/>
            <person name="Gray M.W."/>
            <person name="Holland P.W.H."/>
            <person name="King N."/>
            <person name="Lang F.B.F."/>
            <person name="Roger A.J."/>
            <person name="Ruiz-Trillo I."/>
            <person name="Young S.K."/>
            <person name="Zeng Q."/>
            <person name="Gargeya S."/>
            <person name="Fitzgerald M."/>
            <person name="Haas B."/>
            <person name="Abouelleil A."/>
            <person name="Alvarado L."/>
            <person name="Arachchi H.M."/>
            <person name="Berlin A."/>
            <person name="Chapman S.B."/>
            <person name="Gearin G."/>
            <person name="Goldberg J."/>
            <person name="Griggs A."/>
            <person name="Gujja S."/>
            <person name="Hansen M."/>
            <person name="Heiman D."/>
            <person name="Howarth C."/>
            <person name="Larimer J."/>
            <person name="Lui A."/>
            <person name="MacDonald P.J.P."/>
            <person name="McCowen C."/>
            <person name="Montmayeur A."/>
            <person name="Murphy C."/>
            <person name="Neiman D."/>
            <person name="Pearson M."/>
            <person name="Priest M."/>
            <person name="Roberts A."/>
            <person name="Saif S."/>
            <person name="Shea T."/>
            <person name="Sisk P."/>
            <person name="Stolte C."/>
            <person name="Sykes S."/>
            <person name="Wortman J."/>
            <person name="Nusbaum C."/>
            <person name="Birren B."/>
        </authorList>
    </citation>
    <scope>NUCLEOTIDE SEQUENCE [LARGE SCALE GENOMIC DNA]</scope>
    <source>
        <strain evidence="7 8">ATCC 38327</strain>
    </source>
</reference>
<evidence type="ECO:0000313" key="8">
    <source>
        <dbReference type="Proteomes" id="UP000054350"/>
    </source>
</evidence>
<dbReference type="InterPro" id="IPR036464">
    <property type="entry name" value="Rubisco_LSMT_subst-bd_sf"/>
</dbReference>
<name>A0A0L0T2B5_ALLM3</name>
<dbReference type="Gene3D" id="3.90.1420.10">
    <property type="entry name" value="Rubisco LSMT, substrate-binding domain"/>
    <property type="match status" value="1"/>
</dbReference>
<feature type="domain" description="SET" evidence="5">
    <location>
        <begin position="98"/>
        <end position="352"/>
    </location>
</feature>
<evidence type="ECO:0000256" key="4">
    <source>
        <dbReference type="SAM" id="MobiDB-lite"/>
    </source>
</evidence>
<dbReference type="Pfam" id="PF00856">
    <property type="entry name" value="SET"/>
    <property type="match status" value="1"/>
</dbReference>
<sequence>MAGQPRPISADHDGNMERHRQQSQHGAGAVDRPEKRARLEPIDHDAEPVEADYRRLEKWILDNGGNLENICLRKSETCKSCNSWSFDSMMSRQGISEGFGVFAKTNIPAGADVAFVPSHLILSETDALASDLGRALLAHNATIPLDEYPAQHVCTKTILWLFIVHEFFNKGRASKWFPYLRALPRSYDTPLFWPEHERAWLRGTNLHFVVTEKEAELQADFAAAKAMILDRVPQVWGDVSTLTFANFLWARTSCSSRAFPSDLRVVEQGRTNESKDDDVAGIGRDGVHAVMQPGPDGKYPPCKCFLALWPLFDMLNHRRGQSMMWDATRDNGIWFTTGVSMTKGEEVFNSYGPKGNDELLLSYGFCLDIPNNPDDYVPIKINFAQDPLRDRKESFLTHCNLLPFKSLFLLRHADLIPATLVACMRVLVANATELAFIETGAVDVLTTHVSHRNEMTVWDTLVSLLSHKYAALESSSPDDDEADSGYVPVEVAAAQGQFRARMALIYRSGQAHILVAALANAAQQLGAAIEAASDRFVRSADIADAVEFWDAAAPLIENAAEAEWGPDEWLLVYLVWAQRAGKLPSDVAVGSSAAKRGDVEDGEDEDEDEDEALTPIFAVLAAAEPNMGSMWKGVEADVRAMFEWMQDHSVTLLNVQTAAAEDDDDGQDEEEGGMGADLLMGVVLEQ</sequence>
<dbReference type="GO" id="GO:0032259">
    <property type="term" value="P:methylation"/>
    <property type="evidence" value="ECO:0007669"/>
    <property type="project" value="UniProtKB-KW"/>
</dbReference>
<keyword evidence="1" id="KW-0489">Methyltransferase</keyword>
<dbReference type="SUPFAM" id="SSF81822">
    <property type="entry name" value="RuBisCo LSMT C-terminal, substrate-binding domain"/>
    <property type="match status" value="1"/>
</dbReference>
<organism evidence="7 8">
    <name type="scientific">Allomyces macrogynus (strain ATCC 38327)</name>
    <name type="common">Allomyces javanicus var. macrogynus</name>
    <dbReference type="NCBI Taxonomy" id="578462"/>
    <lineage>
        <taxon>Eukaryota</taxon>
        <taxon>Fungi</taxon>
        <taxon>Fungi incertae sedis</taxon>
        <taxon>Blastocladiomycota</taxon>
        <taxon>Blastocladiomycetes</taxon>
        <taxon>Blastocladiales</taxon>
        <taxon>Blastocladiaceae</taxon>
        <taxon>Allomyces</taxon>
    </lineage>
</organism>
<keyword evidence="8" id="KW-1185">Reference proteome</keyword>
<evidence type="ECO:0000259" key="5">
    <source>
        <dbReference type="Pfam" id="PF00856"/>
    </source>
</evidence>
<feature type="compositionally biased region" description="Basic and acidic residues" evidence="4">
    <location>
        <begin position="31"/>
        <end position="45"/>
    </location>
</feature>
<keyword evidence="2" id="KW-0808">Transferase</keyword>
<evidence type="ECO:0000256" key="1">
    <source>
        <dbReference type="ARBA" id="ARBA00022603"/>
    </source>
</evidence>
<dbReference type="InterPro" id="IPR046341">
    <property type="entry name" value="SET_dom_sf"/>
</dbReference>
<dbReference type="InterPro" id="IPR001214">
    <property type="entry name" value="SET_dom"/>
</dbReference>
<evidence type="ECO:0000256" key="3">
    <source>
        <dbReference type="ARBA" id="ARBA00022691"/>
    </source>
</evidence>
<evidence type="ECO:0008006" key="9">
    <source>
        <dbReference type="Google" id="ProtNLM"/>
    </source>
</evidence>
<dbReference type="InterPro" id="IPR050600">
    <property type="entry name" value="SETD3_SETD6_MTase"/>
</dbReference>
<dbReference type="AlphaFoldDB" id="A0A0L0T2B5"/>
<dbReference type="Proteomes" id="UP000054350">
    <property type="component" value="Unassembled WGS sequence"/>
</dbReference>
<dbReference type="InterPro" id="IPR015353">
    <property type="entry name" value="Rubisco_LSMT_subst-bd"/>
</dbReference>
<keyword evidence="3" id="KW-0949">S-adenosyl-L-methionine</keyword>
<reference evidence="8" key="2">
    <citation type="submission" date="2009-11" db="EMBL/GenBank/DDBJ databases">
        <title>The Genome Sequence of Allomyces macrogynus strain ATCC 38327.</title>
        <authorList>
            <consortium name="The Broad Institute Genome Sequencing Platform"/>
            <person name="Russ C."/>
            <person name="Cuomo C."/>
            <person name="Shea T."/>
            <person name="Young S.K."/>
            <person name="Zeng Q."/>
            <person name="Koehrsen M."/>
            <person name="Haas B."/>
            <person name="Borodovsky M."/>
            <person name="Guigo R."/>
            <person name="Alvarado L."/>
            <person name="Berlin A."/>
            <person name="Borenstein D."/>
            <person name="Chen Z."/>
            <person name="Engels R."/>
            <person name="Freedman E."/>
            <person name="Gellesch M."/>
            <person name="Goldberg J."/>
            <person name="Griggs A."/>
            <person name="Gujja S."/>
            <person name="Heiman D."/>
            <person name="Hepburn T."/>
            <person name="Howarth C."/>
            <person name="Jen D."/>
            <person name="Larson L."/>
            <person name="Lewis B."/>
            <person name="Mehta T."/>
            <person name="Park D."/>
            <person name="Pearson M."/>
            <person name="Roberts A."/>
            <person name="Saif S."/>
            <person name="Shenoy N."/>
            <person name="Sisk P."/>
            <person name="Stolte C."/>
            <person name="Sykes S."/>
            <person name="Walk T."/>
            <person name="White J."/>
            <person name="Yandava C."/>
            <person name="Burger G."/>
            <person name="Gray M.W."/>
            <person name="Holland P.W.H."/>
            <person name="King N."/>
            <person name="Lang F.B.F."/>
            <person name="Roger A.J."/>
            <person name="Ruiz-Trillo I."/>
            <person name="Lander E."/>
            <person name="Nusbaum C."/>
        </authorList>
    </citation>
    <scope>NUCLEOTIDE SEQUENCE [LARGE SCALE GENOMIC DNA]</scope>
    <source>
        <strain evidence="8">ATCC 38327</strain>
    </source>
</reference>
<dbReference type="eggNOG" id="KOG1337">
    <property type="taxonomic scope" value="Eukaryota"/>
</dbReference>
<dbReference type="Pfam" id="PF09273">
    <property type="entry name" value="Rubis-subs-bind"/>
    <property type="match status" value="1"/>
</dbReference>
<feature type="domain" description="Rubisco LSMT substrate-binding" evidence="6">
    <location>
        <begin position="385"/>
        <end position="514"/>
    </location>
</feature>
<dbReference type="OrthoDB" id="42889at2759"/>
<feature type="region of interest" description="Disordered" evidence="4">
    <location>
        <begin position="1"/>
        <end position="45"/>
    </location>
</feature>
<dbReference type="EMBL" id="GG745359">
    <property type="protein sequence ID" value="KNE68963.1"/>
    <property type="molecule type" value="Genomic_DNA"/>
</dbReference>
<dbReference type="VEuPathDB" id="FungiDB:AMAG_13838"/>